<reference evidence="8" key="2">
    <citation type="submission" date="2025-08" db="UniProtKB">
        <authorList>
            <consortium name="RefSeq"/>
        </authorList>
    </citation>
    <scope>IDENTIFICATION</scope>
    <source>
        <tissue evidence="8">Young leaves</tissue>
    </source>
</reference>
<sequence>MEMETWRPVLVFLLFLPSVLLFCNSANAKRSPLFPAFLKAGLKQSSDSGRGLYETRYFTQGLDHFDFTPQSYGTFQQRYLVNDTHWGGKGAPIFVYTGNEGDIGWFAQNTGFMYEIAPYFRALLVFIEHRYYGESMPFGGEEVAYSNATTLGYLSSTQALADYATLIIDLKKNLSSEGSPVVVFGGSYGGMLAAWFRLKYPHVTIGALASSAPILQFDDLVSPYTFDDIVTKDFRSESENCYKVIKNSWKEIEDTASQPGGLEKIEKSFKLCKGQGQGVENWIEIAVIYTAMTDYPTASNFLVPLPAYPVKQMCKAIDNPTAGNDTFARLYGAMNIYYNYSGTETCLAAGGDSDEHGMARGWSWQSCTEMTIVEGGSNNESILPPATYNYTEQAVACQNYYGVAPRPHWITTEFGGHDIRRVLKRFGSNIIFFNGLRDPWSGGGVLKSLSNSLIAIVAPEGAHHVDLRFSTKEDPKWLKTVRTKETKIIAGWLEQYYSDSRST</sequence>
<evidence type="ECO:0000256" key="5">
    <source>
        <dbReference type="ARBA" id="ARBA00023180"/>
    </source>
</evidence>
<evidence type="ECO:0000256" key="6">
    <source>
        <dbReference type="SAM" id="SignalP"/>
    </source>
</evidence>
<dbReference type="InterPro" id="IPR008758">
    <property type="entry name" value="Peptidase_S28"/>
</dbReference>
<feature type="chain" id="PRO_5034811417" evidence="6">
    <location>
        <begin position="29"/>
        <end position="503"/>
    </location>
</feature>
<evidence type="ECO:0000313" key="7">
    <source>
        <dbReference type="Proteomes" id="UP000228380"/>
    </source>
</evidence>
<dbReference type="InterPro" id="IPR029058">
    <property type="entry name" value="AB_hydrolase_fold"/>
</dbReference>
<organism evidence="7 8">
    <name type="scientific">Phoenix dactylifera</name>
    <name type="common">Date palm</name>
    <dbReference type="NCBI Taxonomy" id="42345"/>
    <lineage>
        <taxon>Eukaryota</taxon>
        <taxon>Viridiplantae</taxon>
        <taxon>Streptophyta</taxon>
        <taxon>Embryophyta</taxon>
        <taxon>Tracheophyta</taxon>
        <taxon>Spermatophyta</taxon>
        <taxon>Magnoliopsida</taxon>
        <taxon>Liliopsida</taxon>
        <taxon>Arecaceae</taxon>
        <taxon>Coryphoideae</taxon>
        <taxon>Phoeniceae</taxon>
        <taxon>Phoenix</taxon>
    </lineage>
</organism>
<keyword evidence="2" id="KW-0645">Protease</keyword>
<dbReference type="SUPFAM" id="SSF53474">
    <property type="entry name" value="alpha/beta-Hydrolases"/>
    <property type="match status" value="1"/>
</dbReference>
<dbReference type="OrthoDB" id="2130629at2759"/>
<feature type="signal peptide" evidence="6">
    <location>
        <begin position="1"/>
        <end position="28"/>
    </location>
</feature>
<proteinExistence type="inferred from homology"/>
<keyword evidence="7" id="KW-1185">Reference proteome</keyword>
<gene>
    <name evidence="8" type="primary">LOC103714306</name>
</gene>
<evidence type="ECO:0000256" key="1">
    <source>
        <dbReference type="ARBA" id="ARBA00011079"/>
    </source>
</evidence>
<evidence type="ECO:0000256" key="3">
    <source>
        <dbReference type="ARBA" id="ARBA00022729"/>
    </source>
</evidence>
<evidence type="ECO:0000256" key="2">
    <source>
        <dbReference type="ARBA" id="ARBA00022670"/>
    </source>
</evidence>
<comment type="similarity">
    <text evidence="1">Belongs to the peptidase S28 family.</text>
</comment>
<dbReference type="GO" id="GO:0008239">
    <property type="term" value="F:dipeptidyl-peptidase activity"/>
    <property type="evidence" value="ECO:0007669"/>
    <property type="project" value="TreeGrafter"/>
</dbReference>
<dbReference type="AlphaFoldDB" id="A0A8B7CI47"/>
<protein>
    <submittedName>
        <fullName evidence="8">Lysosomal Pro-X carboxypeptidase-like</fullName>
    </submittedName>
</protein>
<dbReference type="GO" id="GO:0006508">
    <property type="term" value="P:proteolysis"/>
    <property type="evidence" value="ECO:0007669"/>
    <property type="project" value="UniProtKB-KW"/>
</dbReference>
<dbReference type="PANTHER" id="PTHR11010:SF120">
    <property type="entry name" value="LYSOSOMAL PRO-X CARBOXYPEPTIDASE"/>
    <property type="match status" value="1"/>
</dbReference>
<dbReference type="Proteomes" id="UP000228380">
    <property type="component" value="Chromosome 14"/>
</dbReference>
<keyword evidence="4" id="KW-0378">Hydrolase</keyword>
<dbReference type="Pfam" id="PF05577">
    <property type="entry name" value="Peptidase_S28"/>
    <property type="match status" value="1"/>
</dbReference>
<dbReference type="GeneID" id="103714306"/>
<dbReference type="PANTHER" id="PTHR11010">
    <property type="entry name" value="PROTEASE S28 PRO-X CARBOXYPEPTIDASE-RELATED"/>
    <property type="match status" value="1"/>
</dbReference>
<dbReference type="FunFam" id="1.20.120.980:FF:000001">
    <property type="entry name" value="Dipeptidyl peptidase 7"/>
    <property type="match status" value="1"/>
</dbReference>
<dbReference type="Gene3D" id="1.20.120.980">
    <property type="entry name" value="Serine carboxypeptidase S28, SKS domain"/>
    <property type="match status" value="1"/>
</dbReference>
<evidence type="ECO:0000313" key="8">
    <source>
        <dbReference type="RefSeq" id="XP_008799734.3"/>
    </source>
</evidence>
<dbReference type="KEGG" id="pda:103714306"/>
<name>A0A8B7CI47_PHODC</name>
<dbReference type="InterPro" id="IPR042269">
    <property type="entry name" value="Ser_carbopepase_S28_SKS"/>
</dbReference>
<dbReference type="RefSeq" id="XP_008799734.3">
    <property type="nucleotide sequence ID" value="XM_008801512.4"/>
</dbReference>
<keyword evidence="5" id="KW-0325">Glycoprotein</keyword>
<dbReference type="GO" id="GO:0070008">
    <property type="term" value="F:serine-type exopeptidase activity"/>
    <property type="evidence" value="ECO:0007669"/>
    <property type="project" value="InterPro"/>
</dbReference>
<keyword evidence="3 6" id="KW-0732">Signal</keyword>
<dbReference type="Gene3D" id="3.40.50.1820">
    <property type="entry name" value="alpha/beta hydrolase"/>
    <property type="match status" value="1"/>
</dbReference>
<accession>A0A8B7CI47</accession>
<evidence type="ECO:0000256" key="4">
    <source>
        <dbReference type="ARBA" id="ARBA00022801"/>
    </source>
</evidence>
<reference evidence="7" key="1">
    <citation type="journal article" date="2019" name="Nat. Commun.">
        <title>Genome-wide association mapping of date palm fruit traits.</title>
        <authorList>
            <person name="Hazzouri K.M."/>
            <person name="Gros-Balthazard M."/>
            <person name="Flowers J.M."/>
            <person name="Copetti D."/>
            <person name="Lemansour A."/>
            <person name="Lebrun M."/>
            <person name="Masmoudi K."/>
            <person name="Ferrand S."/>
            <person name="Dhar M.I."/>
            <person name="Fresquez Z.A."/>
            <person name="Rosas U."/>
            <person name="Zhang J."/>
            <person name="Talag J."/>
            <person name="Lee S."/>
            <person name="Kudrna D."/>
            <person name="Powell R.F."/>
            <person name="Leitch I.J."/>
            <person name="Krueger R.R."/>
            <person name="Wing R.A."/>
            <person name="Amiri K.M.A."/>
            <person name="Purugganan M.D."/>
        </authorList>
    </citation>
    <scope>NUCLEOTIDE SEQUENCE [LARGE SCALE GENOMIC DNA]</scope>
    <source>
        <strain evidence="7">cv. Khalas</strain>
    </source>
</reference>